<comment type="pathway">
    <text evidence="1">Cofactor biosynthesis; riboflavin biosynthesis; riboflavin from 2-hydroxy-3-oxobutyl phosphate and 5-amino-6-(D-ribitylamino)uracil: step 1/2.</text>
</comment>
<comment type="similarity">
    <text evidence="2">Belongs to the DMRL synthase family.</text>
</comment>
<evidence type="ECO:0000256" key="4">
    <source>
        <dbReference type="ARBA" id="ARBA00022619"/>
    </source>
</evidence>
<gene>
    <name evidence="7" type="ORF">UFOPK4098_01397</name>
</gene>
<evidence type="ECO:0000256" key="1">
    <source>
        <dbReference type="ARBA" id="ARBA00004917"/>
    </source>
</evidence>
<dbReference type="NCBIfam" id="TIGR00114">
    <property type="entry name" value="lumazine-synth"/>
    <property type="match status" value="1"/>
</dbReference>
<evidence type="ECO:0000256" key="5">
    <source>
        <dbReference type="ARBA" id="ARBA00022679"/>
    </source>
</evidence>
<dbReference type="EC" id="2.5.1.78" evidence="3"/>
<dbReference type="GO" id="GO:0000906">
    <property type="term" value="F:6,7-dimethyl-8-ribityllumazine synthase activity"/>
    <property type="evidence" value="ECO:0007669"/>
    <property type="project" value="UniProtKB-EC"/>
</dbReference>
<reference evidence="7" key="1">
    <citation type="submission" date="2020-05" db="EMBL/GenBank/DDBJ databases">
        <authorList>
            <person name="Chiriac C."/>
            <person name="Salcher M."/>
            <person name="Ghai R."/>
            <person name="Kavagutti S V."/>
        </authorList>
    </citation>
    <scope>NUCLEOTIDE SEQUENCE</scope>
</reference>
<proteinExistence type="inferred from homology"/>
<name>A0A6J7RKW1_9ZZZZ</name>
<dbReference type="AlphaFoldDB" id="A0A6J7RKW1"/>
<keyword evidence="5" id="KW-0808">Transferase</keyword>
<dbReference type="PANTHER" id="PTHR21058:SF0">
    <property type="entry name" value="6,7-DIMETHYL-8-RIBITYLLUMAZINE SYNTHASE"/>
    <property type="match status" value="1"/>
</dbReference>
<evidence type="ECO:0000256" key="2">
    <source>
        <dbReference type="ARBA" id="ARBA00007424"/>
    </source>
</evidence>
<dbReference type="GO" id="GO:0009349">
    <property type="term" value="C:riboflavin synthase complex"/>
    <property type="evidence" value="ECO:0007669"/>
    <property type="project" value="InterPro"/>
</dbReference>
<evidence type="ECO:0000256" key="3">
    <source>
        <dbReference type="ARBA" id="ARBA00012664"/>
    </source>
</evidence>
<dbReference type="Pfam" id="PF00885">
    <property type="entry name" value="DMRL_synthase"/>
    <property type="match status" value="1"/>
</dbReference>
<evidence type="ECO:0000256" key="6">
    <source>
        <dbReference type="ARBA" id="ARBA00048785"/>
    </source>
</evidence>
<accession>A0A6J7RKW1</accession>
<dbReference type="GO" id="GO:0005829">
    <property type="term" value="C:cytosol"/>
    <property type="evidence" value="ECO:0007669"/>
    <property type="project" value="TreeGrafter"/>
</dbReference>
<evidence type="ECO:0000313" key="7">
    <source>
        <dbReference type="EMBL" id="CAB5029421.1"/>
    </source>
</evidence>
<dbReference type="InterPro" id="IPR034964">
    <property type="entry name" value="LS"/>
</dbReference>
<dbReference type="PANTHER" id="PTHR21058">
    <property type="entry name" value="6,7-DIMETHYL-8-RIBITYLLUMAZINE SYNTHASE DMRL SYNTHASE LUMAZINE SYNTHASE"/>
    <property type="match status" value="1"/>
</dbReference>
<protein>
    <recommendedName>
        <fullName evidence="3">6,7-dimethyl-8-ribityllumazine synthase</fullName>
        <ecNumber evidence="3">2.5.1.78</ecNumber>
    </recommendedName>
</protein>
<dbReference type="GO" id="GO:0009231">
    <property type="term" value="P:riboflavin biosynthetic process"/>
    <property type="evidence" value="ECO:0007669"/>
    <property type="project" value="UniProtKB-UniPathway"/>
</dbReference>
<sequence>MHGPNDGLSNVKVDGSGMRFGILCATFNFDIVDALRIGAVQGFTNHGVSSKDIHTIWVPGAFELPVAALALAKSGKVDAVVALGAVIRGETPHFEYVSGEAASGLQQAALQSGIHVAFGVLTVNTLQQALDRCGTEGNKGEEAAIGAIMTVQALKEIAAL</sequence>
<dbReference type="EMBL" id="CAFBPN010000111">
    <property type="protein sequence ID" value="CAB5029421.1"/>
    <property type="molecule type" value="Genomic_DNA"/>
</dbReference>
<dbReference type="CDD" id="cd09209">
    <property type="entry name" value="Lumazine_synthase-I"/>
    <property type="match status" value="1"/>
</dbReference>
<dbReference type="SUPFAM" id="SSF52121">
    <property type="entry name" value="Lumazine synthase"/>
    <property type="match status" value="1"/>
</dbReference>
<dbReference type="Gene3D" id="3.40.50.960">
    <property type="entry name" value="Lumazine/riboflavin synthase"/>
    <property type="match status" value="1"/>
</dbReference>
<dbReference type="UniPathway" id="UPA00275">
    <property type="reaction ID" value="UER00404"/>
</dbReference>
<keyword evidence="4" id="KW-0686">Riboflavin biosynthesis</keyword>
<dbReference type="InterPro" id="IPR036467">
    <property type="entry name" value="LS/RS_sf"/>
</dbReference>
<organism evidence="7">
    <name type="scientific">freshwater metagenome</name>
    <dbReference type="NCBI Taxonomy" id="449393"/>
    <lineage>
        <taxon>unclassified sequences</taxon>
        <taxon>metagenomes</taxon>
        <taxon>ecological metagenomes</taxon>
    </lineage>
</organism>
<comment type="catalytic activity">
    <reaction evidence="6">
        <text>(2S)-2-hydroxy-3-oxobutyl phosphate + 5-amino-6-(D-ribitylamino)uracil = 6,7-dimethyl-8-(1-D-ribityl)lumazine + phosphate + 2 H2O + H(+)</text>
        <dbReference type="Rhea" id="RHEA:26152"/>
        <dbReference type="ChEBI" id="CHEBI:15377"/>
        <dbReference type="ChEBI" id="CHEBI:15378"/>
        <dbReference type="ChEBI" id="CHEBI:15934"/>
        <dbReference type="ChEBI" id="CHEBI:43474"/>
        <dbReference type="ChEBI" id="CHEBI:58201"/>
        <dbReference type="ChEBI" id="CHEBI:58830"/>
        <dbReference type="EC" id="2.5.1.78"/>
    </reaction>
</comment>
<dbReference type="HAMAP" id="MF_00178">
    <property type="entry name" value="Lumazine_synth"/>
    <property type="match status" value="1"/>
</dbReference>
<dbReference type="InterPro" id="IPR002180">
    <property type="entry name" value="LS/RS"/>
</dbReference>